<dbReference type="InterPro" id="IPR006094">
    <property type="entry name" value="Oxid_FAD_bind_N"/>
</dbReference>
<proteinExistence type="inferred from homology"/>
<keyword evidence="8" id="KW-1185">Reference proteome</keyword>
<evidence type="ECO:0000313" key="7">
    <source>
        <dbReference type="EMBL" id="KAK2609436.1"/>
    </source>
</evidence>
<dbReference type="InterPro" id="IPR016166">
    <property type="entry name" value="FAD-bd_PCMH"/>
</dbReference>
<dbReference type="SUPFAM" id="SSF56176">
    <property type="entry name" value="FAD-binding/transporter-associated domain-like"/>
    <property type="match status" value="1"/>
</dbReference>
<dbReference type="InterPro" id="IPR016169">
    <property type="entry name" value="FAD-bd_PCMH_sub2"/>
</dbReference>
<dbReference type="EMBL" id="JAUJFL010000002">
    <property type="protein sequence ID" value="KAK2609436.1"/>
    <property type="molecule type" value="Genomic_DNA"/>
</dbReference>
<sequence>MRSHKLTGQRLMLGKIQVKHIRAFLAPVKRIWQKLFSGATETHKGRKMATIEGVTGKQFPIGTKDYPDWQYQYATTTHGLDHDMEPGLIIQPKNKKDIQLAVLFAKEQNKAIAIRTGGHQYSGASSTGKSNILLDLRDTFKASDDLAYFEKDDKSYVHASVSWSLGAFNAFLGKHKAFVPHGQCTAVHVGGHVQTGGYGQLGRSFGLFGDHIRSLEIIDHAGEEKEITRAGDPELFYAWLGGSPGNLGVLTHFTVEVHRDADYKGSMGVRVLHLYDEDKLKSVLQVLAEMNDDEEFPRNYDLCISVLSASFDILGLMGGLDNKMEEEHPEIFGEDGNPAWPRMIVVYAQYVPFSKDDKPDMAFFDRVRTGCWFQSGVKEKPMSELTAQWIFRNTREFDLPYVKRTYLTTSTELSTNGWVDWVAGRMDEIVRPVGNGQWLSAQLQCFGGKHSRFRTNADNGTSFSWRDSTLCFTIDSFHKPSKKDDAEQWAQTNDVQGIGPDGIFSKQDRRVLWGSYGSFDLDASWQFYYDDRAKYERLMEARKIADPDGTFTPNTFSVKRAD</sequence>
<evidence type="ECO:0000256" key="5">
    <source>
        <dbReference type="ARBA" id="ARBA00023002"/>
    </source>
</evidence>
<gene>
    <name evidence="7" type="ORF">N8I77_002933</name>
</gene>
<protein>
    <recommendedName>
        <fullName evidence="6">FAD-binding PCMH-type domain-containing protein</fullName>
    </recommendedName>
</protein>
<evidence type="ECO:0000256" key="1">
    <source>
        <dbReference type="ARBA" id="ARBA00001974"/>
    </source>
</evidence>
<reference evidence="7" key="1">
    <citation type="submission" date="2023-06" db="EMBL/GenBank/DDBJ databases">
        <authorList>
            <person name="Noh H."/>
        </authorList>
    </citation>
    <scope>NUCLEOTIDE SEQUENCE</scope>
    <source>
        <strain evidence="7">DUCC20226</strain>
    </source>
</reference>
<feature type="domain" description="FAD-binding PCMH-type" evidence="6">
    <location>
        <begin position="82"/>
        <end position="260"/>
    </location>
</feature>
<evidence type="ECO:0000313" key="8">
    <source>
        <dbReference type="Proteomes" id="UP001265746"/>
    </source>
</evidence>
<comment type="caution">
    <text evidence="7">The sequence shown here is derived from an EMBL/GenBank/DDBJ whole genome shotgun (WGS) entry which is preliminary data.</text>
</comment>
<evidence type="ECO:0000256" key="4">
    <source>
        <dbReference type="ARBA" id="ARBA00022827"/>
    </source>
</evidence>
<dbReference type="PANTHER" id="PTHR42973:SF39">
    <property type="entry name" value="FAD-BINDING PCMH-TYPE DOMAIN-CONTAINING PROTEIN"/>
    <property type="match status" value="1"/>
</dbReference>
<comment type="similarity">
    <text evidence="2">Belongs to the oxygen-dependent FAD-linked oxidoreductase family.</text>
</comment>
<accession>A0AAD9SJ67</accession>
<comment type="cofactor">
    <cofactor evidence="1">
        <name>FAD</name>
        <dbReference type="ChEBI" id="CHEBI:57692"/>
    </cofactor>
</comment>
<dbReference type="InterPro" id="IPR050416">
    <property type="entry name" value="FAD-linked_Oxidoreductase"/>
</dbReference>
<dbReference type="GO" id="GO:0071949">
    <property type="term" value="F:FAD binding"/>
    <property type="evidence" value="ECO:0007669"/>
    <property type="project" value="InterPro"/>
</dbReference>
<keyword evidence="4" id="KW-0274">FAD</keyword>
<evidence type="ECO:0000256" key="2">
    <source>
        <dbReference type="ARBA" id="ARBA00005466"/>
    </source>
</evidence>
<dbReference type="Gene3D" id="3.30.465.10">
    <property type="match status" value="1"/>
</dbReference>
<dbReference type="Pfam" id="PF01565">
    <property type="entry name" value="FAD_binding_4"/>
    <property type="match status" value="1"/>
</dbReference>
<dbReference type="GO" id="GO:0016491">
    <property type="term" value="F:oxidoreductase activity"/>
    <property type="evidence" value="ECO:0007669"/>
    <property type="project" value="UniProtKB-KW"/>
</dbReference>
<keyword evidence="3" id="KW-0285">Flavoprotein</keyword>
<evidence type="ECO:0000256" key="3">
    <source>
        <dbReference type="ARBA" id="ARBA00022630"/>
    </source>
</evidence>
<dbReference type="Proteomes" id="UP001265746">
    <property type="component" value="Unassembled WGS sequence"/>
</dbReference>
<dbReference type="PROSITE" id="PS51387">
    <property type="entry name" value="FAD_PCMH"/>
    <property type="match status" value="1"/>
</dbReference>
<name>A0AAD9SJ67_PHOAM</name>
<dbReference type="InterPro" id="IPR036318">
    <property type="entry name" value="FAD-bd_PCMH-like_sf"/>
</dbReference>
<organism evidence="7 8">
    <name type="scientific">Phomopsis amygdali</name>
    <name type="common">Fusicoccum amygdali</name>
    <dbReference type="NCBI Taxonomy" id="1214568"/>
    <lineage>
        <taxon>Eukaryota</taxon>
        <taxon>Fungi</taxon>
        <taxon>Dikarya</taxon>
        <taxon>Ascomycota</taxon>
        <taxon>Pezizomycotina</taxon>
        <taxon>Sordariomycetes</taxon>
        <taxon>Sordariomycetidae</taxon>
        <taxon>Diaporthales</taxon>
        <taxon>Diaporthaceae</taxon>
        <taxon>Diaporthe</taxon>
    </lineage>
</organism>
<dbReference type="AlphaFoldDB" id="A0AAD9SJ67"/>
<dbReference type="Gene3D" id="3.40.462.20">
    <property type="match status" value="1"/>
</dbReference>
<evidence type="ECO:0000259" key="6">
    <source>
        <dbReference type="PROSITE" id="PS51387"/>
    </source>
</evidence>
<dbReference type="PANTHER" id="PTHR42973">
    <property type="entry name" value="BINDING OXIDOREDUCTASE, PUTATIVE (AFU_ORTHOLOGUE AFUA_1G17690)-RELATED"/>
    <property type="match status" value="1"/>
</dbReference>
<keyword evidence="5" id="KW-0560">Oxidoreductase</keyword>